<dbReference type="EMBL" id="LNIX01000033">
    <property type="protein sequence ID" value="OXA40428.1"/>
    <property type="molecule type" value="Genomic_DNA"/>
</dbReference>
<protein>
    <recommendedName>
        <fullName evidence="2">DUF7042 domain-containing protein</fullName>
    </recommendedName>
</protein>
<dbReference type="OrthoDB" id="9979716at2759"/>
<dbReference type="STRING" id="158441.A0A226D6E2"/>
<feature type="domain" description="DUF7042" evidence="2">
    <location>
        <begin position="49"/>
        <end position="174"/>
    </location>
</feature>
<comment type="caution">
    <text evidence="3">The sequence shown here is derived from an EMBL/GenBank/DDBJ whole genome shotgun (WGS) entry which is preliminary data.</text>
</comment>
<proteinExistence type="predicted"/>
<evidence type="ECO:0000259" key="2">
    <source>
        <dbReference type="Pfam" id="PF23069"/>
    </source>
</evidence>
<gene>
    <name evidence="3" type="ORF">Fcan01_24634</name>
</gene>
<dbReference type="OMA" id="MECIGSW"/>
<name>A0A226D6E2_FOLCA</name>
<dbReference type="Pfam" id="PF23069">
    <property type="entry name" value="DUF7042"/>
    <property type="match status" value="1"/>
</dbReference>
<reference evidence="3 4" key="1">
    <citation type="submission" date="2015-12" db="EMBL/GenBank/DDBJ databases">
        <title>The genome of Folsomia candida.</title>
        <authorList>
            <person name="Faddeeva A."/>
            <person name="Derks M.F."/>
            <person name="Anvar Y."/>
            <person name="Smit S."/>
            <person name="Van Straalen N."/>
            <person name="Roelofs D."/>
        </authorList>
    </citation>
    <scope>NUCLEOTIDE SEQUENCE [LARGE SCALE GENOMIC DNA]</scope>
    <source>
        <strain evidence="3 4">VU population</strain>
        <tissue evidence="3">Whole body</tissue>
    </source>
</reference>
<dbReference type="Proteomes" id="UP000198287">
    <property type="component" value="Unassembled WGS sequence"/>
</dbReference>
<dbReference type="PANTHER" id="PTHR22255">
    <property type="entry name" value="LP06548P"/>
    <property type="match status" value="1"/>
</dbReference>
<organism evidence="3 4">
    <name type="scientific">Folsomia candida</name>
    <name type="common">Springtail</name>
    <dbReference type="NCBI Taxonomy" id="158441"/>
    <lineage>
        <taxon>Eukaryota</taxon>
        <taxon>Metazoa</taxon>
        <taxon>Ecdysozoa</taxon>
        <taxon>Arthropoda</taxon>
        <taxon>Hexapoda</taxon>
        <taxon>Collembola</taxon>
        <taxon>Entomobryomorpha</taxon>
        <taxon>Isotomoidea</taxon>
        <taxon>Isotomidae</taxon>
        <taxon>Proisotominae</taxon>
        <taxon>Folsomia</taxon>
    </lineage>
</organism>
<feature type="region of interest" description="Disordered" evidence="1">
    <location>
        <begin position="568"/>
        <end position="592"/>
    </location>
</feature>
<dbReference type="InterPro" id="IPR055470">
    <property type="entry name" value="DUF7042"/>
</dbReference>
<dbReference type="PANTHER" id="PTHR22255:SF9">
    <property type="entry name" value="LP06548P"/>
    <property type="match status" value="1"/>
</dbReference>
<evidence type="ECO:0000256" key="1">
    <source>
        <dbReference type="SAM" id="MobiDB-lite"/>
    </source>
</evidence>
<dbReference type="GO" id="GO:0061909">
    <property type="term" value="P:autophagosome-lysosome fusion"/>
    <property type="evidence" value="ECO:0007669"/>
    <property type="project" value="TreeGrafter"/>
</dbReference>
<sequence length="592" mass="63915">MGWNTVTAEPWGQCPHGPYCPEKDSLDNLCSQIPGDATLYSLFRIDAQPVSCPFKGPYTFTYNKGTGLCKSPVSHVETCTEPSRLLLRYEACPDPETESKVEELQCLGVWRDSTYHYLVGKLNYQLAASNEDRYRCFIYEIVKGHTIVKLAQSGDATCNGLSSPVEGAKTMTFTKVNESGGVKCKFPAWVSSHHWHSLDGKVSAKTNPKNSTMQIADTTVQDGGSSSSSTSGGYLHQRSGGGVGGVYYNTGNFGNSVLSSPGSGNPYVLLSGGTRITCQNIKELGEDHVAVVAQHTEGCASTTVCIHFFRRHSHVIELQIGKKGYDDYDCGKVDALGPNLPYVTLIRAEANSHSHRCPYLGKYMASGLVAGGDLCLTGGVQNIQQAQHGAFHSVVVGCGQRATMDFHSKCITQEPITSYVCHGTWEENGTGYLIASPLSRSSTSARRFCFTYLETDEGLSFFSSSETCRRDVRPNAEGIWAFNLTIDGQCAEPMTTGGAGSRSSTHCDPCFLAMVLLALLLVGCPGGIADNTNNITLFVTTTTPSVVSYLFYSLFAKTFLGRISSPLLTSSPQSQPQEEDEASSRRMVVGLA</sequence>
<dbReference type="AlphaFoldDB" id="A0A226D6E2"/>
<keyword evidence="4" id="KW-1185">Reference proteome</keyword>
<accession>A0A226D6E2</accession>
<evidence type="ECO:0000313" key="3">
    <source>
        <dbReference type="EMBL" id="OXA40428.1"/>
    </source>
</evidence>
<evidence type="ECO:0000313" key="4">
    <source>
        <dbReference type="Proteomes" id="UP000198287"/>
    </source>
</evidence>